<dbReference type="AlphaFoldDB" id="A0A3Q2XL79"/>
<dbReference type="SUPFAM" id="SSF56112">
    <property type="entry name" value="Protein kinase-like (PK-like)"/>
    <property type="match status" value="1"/>
</dbReference>
<keyword evidence="2" id="KW-1185">Reference proteome</keyword>
<name>A0A3Q2XL79_HIPCM</name>
<accession>A0A3Q2XL79</accession>
<sequence>RNVVLLLSSSASSCSFLRTCSSEADSRDLAEMEGSVVESKTGFYHIHKLLDRGTSSHVFKCKNLATAKDVALKVHKNYAAIATAKCGRGDKFGFASHVAP</sequence>
<dbReference type="Gene3D" id="3.30.200.20">
    <property type="entry name" value="Phosphorylase Kinase, domain 1"/>
    <property type="match status" value="1"/>
</dbReference>
<evidence type="ECO:0000313" key="2">
    <source>
        <dbReference type="Proteomes" id="UP000264820"/>
    </source>
</evidence>
<dbReference type="Proteomes" id="UP000264820">
    <property type="component" value="Unplaced"/>
</dbReference>
<proteinExistence type="predicted"/>
<reference evidence="1" key="1">
    <citation type="submission" date="2025-08" db="UniProtKB">
        <authorList>
            <consortium name="Ensembl"/>
        </authorList>
    </citation>
    <scope>IDENTIFICATION</scope>
</reference>
<dbReference type="Ensembl" id="ENSHCOT00000005588.1">
    <property type="protein sequence ID" value="ENSHCOP00000005308.1"/>
    <property type="gene ID" value="ENSHCOG00000006959.1"/>
</dbReference>
<organism evidence="1 2">
    <name type="scientific">Hippocampus comes</name>
    <name type="common">Tiger tail seahorse</name>
    <dbReference type="NCBI Taxonomy" id="109280"/>
    <lineage>
        <taxon>Eukaryota</taxon>
        <taxon>Metazoa</taxon>
        <taxon>Chordata</taxon>
        <taxon>Craniata</taxon>
        <taxon>Vertebrata</taxon>
        <taxon>Euteleostomi</taxon>
        <taxon>Actinopterygii</taxon>
        <taxon>Neopterygii</taxon>
        <taxon>Teleostei</taxon>
        <taxon>Neoteleostei</taxon>
        <taxon>Acanthomorphata</taxon>
        <taxon>Syngnathiaria</taxon>
        <taxon>Syngnathiformes</taxon>
        <taxon>Syngnathoidei</taxon>
        <taxon>Syngnathidae</taxon>
        <taxon>Hippocampus</taxon>
    </lineage>
</organism>
<dbReference type="InterPro" id="IPR011009">
    <property type="entry name" value="Kinase-like_dom_sf"/>
</dbReference>
<protein>
    <submittedName>
        <fullName evidence="1">Uncharacterized protein</fullName>
    </submittedName>
</protein>
<evidence type="ECO:0000313" key="1">
    <source>
        <dbReference type="Ensembl" id="ENSHCOP00000005308.1"/>
    </source>
</evidence>
<reference evidence="1" key="2">
    <citation type="submission" date="2025-09" db="UniProtKB">
        <authorList>
            <consortium name="Ensembl"/>
        </authorList>
    </citation>
    <scope>IDENTIFICATION</scope>
</reference>